<dbReference type="Proteomes" id="UP000193560">
    <property type="component" value="Unassembled WGS sequence"/>
</dbReference>
<feature type="transmembrane region" description="Helical" evidence="2">
    <location>
        <begin position="249"/>
        <end position="271"/>
    </location>
</feature>
<feature type="compositionally biased region" description="Basic and acidic residues" evidence="1">
    <location>
        <begin position="393"/>
        <end position="402"/>
    </location>
</feature>
<organism evidence="3 4">
    <name type="scientific">Absidia repens</name>
    <dbReference type="NCBI Taxonomy" id="90262"/>
    <lineage>
        <taxon>Eukaryota</taxon>
        <taxon>Fungi</taxon>
        <taxon>Fungi incertae sedis</taxon>
        <taxon>Mucoromycota</taxon>
        <taxon>Mucoromycotina</taxon>
        <taxon>Mucoromycetes</taxon>
        <taxon>Mucorales</taxon>
        <taxon>Cunninghamellaceae</taxon>
        <taxon>Absidia</taxon>
    </lineage>
</organism>
<sequence length="470" mass="52005">MDTRTLTKHCSGDTCHCDWRLTIYGCDEETGAYIIYMITIGISAFVSVIGIGILFHRLILKGHRLFEWGSGKGCLRPMPIDSMLFFLTFFNILRLLTSVLLVTDVNPENLIARSFMFEFAWQFGYGSFALYLIGIAQTLADSHKAISSGWLPSPRTVDAIGLTFFFTPFLLNNVCSLATGILAEKNLYVAEIFVHLLYALWFVHCFSLACAVMLSGWRLVRILNSHLKQFPTSGPRAISIKGGIFKIRAVVIIISFCLMSFASFLLLYGILRDRIMTSTVGNLVLSAIWNWNAPLCTMAVEGALLFNPSSDENKNTFFGIKNSSSGDNKSSGTPANGASTSGGMYDTHFSTFASGQDASFQGTLSHNAFDELKQQHLQYQRNFQQHQVKGHHQRYEEHRLEGPDDDDIDNKPNGDSSFSSTGASSVELTSASVPAPYSSPLPPTTIFTSEAGIPLEDADYFEKSSKVRLI</sequence>
<feature type="transmembrane region" description="Helical" evidence="2">
    <location>
        <begin position="123"/>
        <end position="140"/>
    </location>
</feature>
<feature type="region of interest" description="Disordered" evidence="1">
    <location>
        <begin position="384"/>
        <end position="442"/>
    </location>
</feature>
<comment type="caution">
    <text evidence="3">The sequence shown here is derived from an EMBL/GenBank/DDBJ whole genome shotgun (WGS) entry which is preliminary data.</text>
</comment>
<protein>
    <submittedName>
        <fullName evidence="3">Uncharacterized protein</fullName>
    </submittedName>
</protein>
<feature type="transmembrane region" description="Helical" evidence="2">
    <location>
        <begin position="84"/>
        <end position="103"/>
    </location>
</feature>
<feature type="transmembrane region" description="Helical" evidence="2">
    <location>
        <begin position="195"/>
        <end position="220"/>
    </location>
</feature>
<evidence type="ECO:0000313" key="4">
    <source>
        <dbReference type="Proteomes" id="UP000193560"/>
    </source>
</evidence>
<feature type="region of interest" description="Disordered" evidence="1">
    <location>
        <begin position="317"/>
        <end position="339"/>
    </location>
</feature>
<feature type="compositionally biased region" description="Low complexity" evidence="1">
    <location>
        <begin position="321"/>
        <end position="332"/>
    </location>
</feature>
<dbReference type="AlphaFoldDB" id="A0A1X2IEA5"/>
<accession>A0A1X2IEA5</accession>
<dbReference type="EMBL" id="MCGE01000014">
    <property type="protein sequence ID" value="ORZ14788.1"/>
    <property type="molecule type" value="Genomic_DNA"/>
</dbReference>
<name>A0A1X2IEA5_9FUNG</name>
<feature type="transmembrane region" description="Helical" evidence="2">
    <location>
        <begin position="33"/>
        <end position="55"/>
    </location>
</feature>
<evidence type="ECO:0000256" key="1">
    <source>
        <dbReference type="SAM" id="MobiDB-lite"/>
    </source>
</evidence>
<proteinExistence type="predicted"/>
<evidence type="ECO:0000256" key="2">
    <source>
        <dbReference type="SAM" id="Phobius"/>
    </source>
</evidence>
<feature type="transmembrane region" description="Helical" evidence="2">
    <location>
        <begin position="160"/>
        <end position="183"/>
    </location>
</feature>
<keyword evidence="2" id="KW-1133">Transmembrane helix</keyword>
<feature type="compositionally biased region" description="Low complexity" evidence="1">
    <location>
        <begin position="411"/>
        <end position="425"/>
    </location>
</feature>
<dbReference type="OrthoDB" id="2131431at2759"/>
<keyword evidence="4" id="KW-1185">Reference proteome</keyword>
<keyword evidence="2" id="KW-0472">Membrane</keyword>
<reference evidence="3 4" key="1">
    <citation type="submission" date="2016-07" db="EMBL/GenBank/DDBJ databases">
        <title>Pervasive Adenine N6-methylation of Active Genes in Fungi.</title>
        <authorList>
            <consortium name="DOE Joint Genome Institute"/>
            <person name="Mondo S.J."/>
            <person name="Dannebaum R.O."/>
            <person name="Kuo R.C."/>
            <person name="Labutti K."/>
            <person name="Haridas S."/>
            <person name="Kuo A."/>
            <person name="Salamov A."/>
            <person name="Ahrendt S.R."/>
            <person name="Lipzen A."/>
            <person name="Sullivan W."/>
            <person name="Andreopoulos W.B."/>
            <person name="Clum A."/>
            <person name="Lindquist E."/>
            <person name="Daum C."/>
            <person name="Ramamoorthy G.K."/>
            <person name="Gryganskyi A."/>
            <person name="Culley D."/>
            <person name="Magnuson J.K."/>
            <person name="James T.Y."/>
            <person name="O'Malley M.A."/>
            <person name="Stajich J.E."/>
            <person name="Spatafora J.W."/>
            <person name="Visel A."/>
            <person name="Grigoriev I.V."/>
        </authorList>
    </citation>
    <scope>NUCLEOTIDE SEQUENCE [LARGE SCALE GENOMIC DNA]</scope>
    <source>
        <strain evidence="3 4">NRRL 1336</strain>
    </source>
</reference>
<gene>
    <name evidence="3" type="ORF">BCR42DRAFT_377111</name>
</gene>
<keyword evidence="2" id="KW-0812">Transmembrane</keyword>
<evidence type="ECO:0000313" key="3">
    <source>
        <dbReference type="EMBL" id="ORZ14788.1"/>
    </source>
</evidence>